<dbReference type="AlphaFoldDB" id="A0AAU9EIP2"/>
<dbReference type="Gene3D" id="1.20.1290.10">
    <property type="entry name" value="AhpD-like"/>
    <property type="match status" value="1"/>
</dbReference>
<protein>
    <recommendedName>
        <fullName evidence="3">Carboxymuconolactone decarboxylase-like domain-containing protein</fullName>
    </recommendedName>
</protein>
<dbReference type="InterPro" id="IPR029032">
    <property type="entry name" value="AhpD-like"/>
</dbReference>
<sequence length="178" mass="19398">MAIIKLVPPEQAQGQVKEAYDMFAPMGMIPAPMQMYSSSPAWMGVRTQLMGYYMQHPSLSAGLLALIRMLVAEELKYYYCISLNTGLLKTLGIADEDAAAKVLADPANPPLEAKDKAMLLFVLKAVKTPDEVCSEDTQKLRDLGWSDGDIIDATAHGASMVTDGILFKAFKMDEGQSC</sequence>
<evidence type="ECO:0008006" key="3">
    <source>
        <dbReference type="Google" id="ProtNLM"/>
    </source>
</evidence>
<name>A0AAU9EIP2_9BACT</name>
<dbReference type="EMBL" id="AP028679">
    <property type="protein sequence ID" value="BEQ13841.1"/>
    <property type="molecule type" value="Genomic_DNA"/>
</dbReference>
<evidence type="ECO:0000313" key="2">
    <source>
        <dbReference type="Proteomes" id="UP001366166"/>
    </source>
</evidence>
<dbReference type="RefSeq" id="WP_338605585.1">
    <property type="nucleotide sequence ID" value="NZ_AP028679.1"/>
</dbReference>
<dbReference type="Proteomes" id="UP001366166">
    <property type="component" value="Chromosome"/>
</dbReference>
<evidence type="ECO:0000313" key="1">
    <source>
        <dbReference type="EMBL" id="BEQ13841.1"/>
    </source>
</evidence>
<accession>A0AAU9EIP2</accession>
<keyword evidence="2" id="KW-1185">Reference proteome</keyword>
<reference evidence="2" key="1">
    <citation type="journal article" date="2023" name="Arch. Microbiol.">
        <title>Desulfoferula mesophilus gen. nov. sp. nov., a mesophilic sulfate-reducing bacterium isolated from a brackish lake sediment.</title>
        <authorList>
            <person name="Watanabe T."/>
            <person name="Yabe T."/>
            <person name="Tsuji J.M."/>
            <person name="Fukui M."/>
        </authorList>
    </citation>
    <scope>NUCLEOTIDE SEQUENCE [LARGE SCALE GENOMIC DNA]</scope>
    <source>
        <strain evidence="2">12FAK</strain>
    </source>
</reference>
<proteinExistence type="predicted"/>
<dbReference type="KEGG" id="dmp:FAK_09070"/>
<organism evidence="1 2">
    <name type="scientific">Desulfoferula mesophila</name>
    <dbReference type="NCBI Taxonomy" id="3058419"/>
    <lineage>
        <taxon>Bacteria</taxon>
        <taxon>Pseudomonadati</taxon>
        <taxon>Thermodesulfobacteriota</taxon>
        <taxon>Desulfarculia</taxon>
        <taxon>Desulfarculales</taxon>
        <taxon>Desulfarculaceae</taxon>
        <taxon>Desulfoferula</taxon>
    </lineage>
</organism>
<dbReference type="SUPFAM" id="SSF69118">
    <property type="entry name" value="AhpD-like"/>
    <property type="match status" value="1"/>
</dbReference>
<gene>
    <name evidence="1" type="ORF">FAK_09070</name>
</gene>